<comment type="caution">
    <text evidence="2">The sequence shown here is derived from an EMBL/GenBank/DDBJ whole genome shotgun (WGS) entry which is preliminary data.</text>
</comment>
<gene>
    <name evidence="2" type="ORF">GCM10011376_09800</name>
</gene>
<protein>
    <recommendedName>
        <fullName evidence="1">N-acetyltransferase domain-containing protein</fullName>
    </recommendedName>
</protein>
<reference evidence="3" key="1">
    <citation type="journal article" date="2019" name="Int. J. Syst. Evol. Microbiol.">
        <title>The Global Catalogue of Microorganisms (GCM) 10K type strain sequencing project: providing services to taxonomists for standard genome sequencing and annotation.</title>
        <authorList>
            <consortium name="The Broad Institute Genomics Platform"/>
            <consortium name="The Broad Institute Genome Sequencing Center for Infectious Disease"/>
            <person name="Wu L."/>
            <person name="Ma J."/>
        </authorList>
    </citation>
    <scope>NUCLEOTIDE SEQUENCE [LARGE SCALE GENOMIC DNA]</scope>
    <source>
        <strain evidence="3">CGMCC 1.12791</strain>
    </source>
</reference>
<name>A0ABQ3HFJ5_9ACTN</name>
<accession>A0ABQ3HFJ5</accession>
<evidence type="ECO:0000313" key="2">
    <source>
        <dbReference type="EMBL" id="GHE16370.1"/>
    </source>
</evidence>
<dbReference type="SUPFAM" id="SSF55729">
    <property type="entry name" value="Acyl-CoA N-acyltransferases (Nat)"/>
    <property type="match status" value="1"/>
</dbReference>
<keyword evidence="3" id="KW-1185">Reference proteome</keyword>
<dbReference type="Gene3D" id="3.40.630.30">
    <property type="match status" value="1"/>
</dbReference>
<dbReference type="InterPro" id="IPR000182">
    <property type="entry name" value="GNAT_dom"/>
</dbReference>
<dbReference type="Proteomes" id="UP000597341">
    <property type="component" value="Unassembled WGS sequence"/>
</dbReference>
<sequence length="176" mass="19112">MEEHVAGRRGRYRDAVLPAPTARLRFREMTESDLASIATLDIAATRGAAGWIEWTLDNYSQHGFGLWVVETHGGEFVGDCGLTMQEVEGEWHVEAGWHVRSPLRGQGYATEAAAAVRLTAQESGIEHLIAIIRPDNVASQHVARNIGLVLEREVHKNGGPALVFGADLQPSRPAAG</sequence>
<dbReference type="InterPro" id="IPR051531">
    <property type="entry name" value="N-acetyltransferase"/>
</dbReference>
<evidence type="ECO:0000259" key="1">
    <source>
        <dbReference type="PROSITE" id="PS51186"/>
    </source>
</evidence>
<dbReference type="PANTHER" id="PTHR43792:SF1">
    <property type="entry name" value="N-ACETYLTRANSFERASE DOMAIN-CONTAINING PROTEIN"/>
    <property type="match status" value="1"/>
</dbReference>
<organism evidence="2 3">
    <name type="scientific">Nocardioides flavus</name>
    <name type="common">ex Wang et al. 2016</name>
    <dbReference type="NCBI Taxonomy" id="2058780"/>
    <lineage>
        <taxon>Bacteria</taxon>
        <taxon>Bacillati</taxon>
        <taxon>Actinomycetota</taxon>
        <taxon>Actinomycetes</taxon>
        <taxon>Propionibacteriales</taxon>
        <taxon>Nocardioidaceae</taxon>
        <taxon>Nocardioides</taxon>
    </lineage>
</organism>
<dbReference type="PROSITE" id="PS51186">
    <property type="entry name" value="GNAT"/>
    <property type="match status" value="1"/>
</dbReference>
<dbReference type="InterPro" id="IPR016181">
    <property type="entry name" value="Acyl_CoA_acyltransferase"/>
</dbReference>
<evidence type="ECO:0000313" key="3">
    <source>
        <dbReference type="Proteomes" id="UP000597341"/>
    </source>
</evidence>
<feature type="domain" description="N-acetyltransferase" evidence="1">
    <location>
        <begin position="24"/>
        <end position="169"/>
    </location>
</feature>
<dbReference type="PANTHER" id="PTHR43792">
    <property type="entry name" value="GNAT FAMILY, PUTATIVE (AFU_ORTHOLOGUE AFUA_3G00765)-RELATED-RELATED"/>
    <property type="match status" value="1"/>
</dbReference>
<proteinExistence type="predicted"/>
<dbReference type="EMBL" id="BNAD01000002">
    <property type="protein sequence ID" value="GHE16370.1"/>
    <property type="molecule type" value="Genomic_DNA"/>
</dbReference>
<dbReference type="Pfam" id="PF13302">
    <property type="entry name" value="Acetyltransf_3"/>
    <property type="match status" value="1"/>
</dbReference>